<evidence type="ECO:0000313" key="9">
    <source>
        <dbReference type="Proteomes" id="UP000198932"/>
    </source>
</evidence>
<dbReference type="InterPro" id="IPR022398">
    <property type="entry name" value="Peptidase_S8_His-AS"/>
</dbReference>
<name>A0A1I6HC44_HALSD</name>
<evidence type="ECO:0000256" key="5">
    <source>
        <dbReference type="PROSITE-ProRule" id="PRU01240"/>
    </source>
</evidence>
<keyword evidence="2 5" id="KW-0645">Protease</keyword>
<dbReference type="InterPro" id="IPR006311">
    <property type="entry name" value="TAT_signal"/>
</dbReference>
<dbReference type="PROSITE" id="PS00136">
    <property type="entry name" value="SUBTILASE_ASP"/>
    <property type="match status" value="1"/>
</dbReference>
<keyword evidence="9" id="KW-1185">Reference proteome</keyword>
<keyword evidence="3 5" id="KW-0378">Hydrolase</keyword>
<dbReference type="InterPro" id="IPR036852">
    <property type="entry name" value="Peptidase_S8/S53_dom_sf"/>
</dbReference>
<evidence type="ECO:0000256" key="4">
    <source>
        <dbReference type="ARBA" id="ARBA00022825"/>
    </source>
</evidence>
<dbReference type="GO" id="GO:0006508">
    <property type="term" value="P:proteolysis"/>
    <property type="evidence" value="ECO:0007669"/>
    <property type="project" value="UniProtKB-KW"/>
</dbReference>
<dbReference type="Pfam" id="PF00082">
    <property type="entry name" value="Peptidase_S8"/>
    <property type="match status" value="1"/>
</dbReference>
<proteinExistence type="inferred from homology"/>
<organism evidence="8 9">
    <name type="scientific">Halorubrum sodomense</name>
    <dbReference type="NCBI Taxonomy" id="35743"/>
    <lineage>
        <taxon>Archaea</taxon>
        <taxon>Methanobacteriati</taxon>
        <taxon>Methanobacteriota</taxon>
        <taxon>Stenosarchaea group</taxon>
        <taxon>Halobacteria</taxon>
        <taxon>Halobacteriales</taxon>
        <taxon>Haloferacaceae</taxon>
        <taxon>Halorubrum</taxon>
    </lineage>
</organism>
<accession>A0A1I6HC44</accession>
<feature type="active site" description="Charge relay system" evidence="5">
    <location>
        <position position="146"/>
    </location>
</feature>
<evidence type="ECO:0000259" key="7">
    <source>
        <dbReference type="Pfam" id="PF00082"/>
    </source>
</evidence>
<comment type="similarity">
    <text evidence="1 5 6">Belongs to the peptidase S8 family.</text>
</comment>
<sequence length="445" mass="45572">MVTMLLDRRTLLKGIGAAGASVSVAGLASASDGSVEYVVTGKGNGVSDAVADAGFEVFRTVADGEILGVRGPADAESDLSGVAGVSAVSRDVRLDFTEPVDRRVVDPDETDEEPAFAELQWDNRRIDAGEAREFATGEGTSVAVVDTGIDFDHPDLGNVNEDLAATFIPEDASATDGADDEVRGHGTAVAGVVGATGDQGIVGVAPDTELIPVRVFPDEGGARFIDIFAGIDYAAAVGADVANFSLGVPGVLPPQANQGGIRAAIQTVFQSAVRRGTVVTASAGNAGGNLQQGGGFSLPNSVPAAFSVSATGPNDELVFYSNFGTNEIDVAAPGGGYETLEKTLSTDTPFPFPTNLVFTTYPLERGAYVYIAGTSFSAPQVAGLAALVRELEPNAGPSQVEQAIQQGAELVNGKSDPELGAGRINALNTVESLAKKNGKNKKKKK</sequence>
<evidence type="ECO:0000313" key="8">
    <source>
        <dbReference type="EMBL" id="SFR52042.1"/>
    </source>
</evidence>
<evidence type="ECO:0000256" key="3">
    <source>
        <dbReference type="ARBA" id="ARBA00022801"/>
    </source>
</evidence>
<dbReference type="PROSITE" id="PS51318">
    <property type="entry name" value="TAT"/>
    <property type="match status" value="1"/>
</dbReference>
<dbReference type="PRINTS" id="PR00723">
    <property type="entry name" value="SUBTILISIN"/>
</dbReference>
<dbReference type="AlphaFoldDB" id="A0A1I6HC44"/>
<dbReference type="Proteomes" id="UP000198932">
    <property type="component" value="Unassembled WGS sequence"/>
</dbReference>
<evidence type="ECO:0000256" key="1">
    <source>
        <dbReference type="ARBA" id="ARBA00011073"/>
    </source>
</evidence>
<dbReference type="EMBL" id="FOYN01000003">
    <property type="protein sequence ID" value="SFR52042.1"/>
    <property type="molecule type" value="Genomic_DNA"/>
</dbReference>
<feature type="active site" description="Charge relay system" evidence="5">
    <location>
        <position position="375"/>
    </location>
</feature>
<dbReference type="InterPro" id="IPR000209">
    <property type="entry name" value="Peptidase_S8/S53_dom"/>
</dbReference>
<dbReference type="InterPro" id="IPR015500">
    <property type="entry name" value="Peptidase_S8_subtilisin-rel"/>
</dbReference>
<dbReference type="GO" id="GO:0004252">
    <property type="term" value="F:serine-type endopeptidase activity"/>
    <property type="evidence" value="ECO:0007669"/>
    <property type="project" value="UniProtKB-UniRule"/>
</dbReference>
<dbReference type="SUPFAM" id="SSF52743">
    <property type="entry name" value="Subtilisin-like"/>
    <property type="match status" value="1"/>
</dbReference>
<dbReference type="InterPro" id="IPR023828">
    <property type="entry name" value="Peptidase_S8_Ser-AS"/>
</dbReference>
<dbReference type="InterPro" id="IPR023827">
    <property type="entry name" value="Peptidase_S8_Asp-AS"/>
</dbReference>
<protein>
    <submittedName>
        <fullName evidence="8">Serine protease, subtilisin family</fullName>
    </submittedName>
</protein>
<dbReference type="Gene3D" id="3.40.50.200">
    <property type="entry name" value="Peptidase S8/S53 domain"/>
    <property type="match status" value="1"/>
</dbReference>
<keyword evidence="4 5" id="KW-0720">Serine protease</keyword>
<feature type="domain" description="Peptidase S8/S53" evidence="7">
    <location>
        <begin position="137"/>
        <end position="422"/>
    </location>
</feature>
<dbReference type="PANTHER" id="PTHR43806">
    <property type="entry name" value="PEPTIDASE S8"/>
    <property type="match status" value="1"/>
</dbReference>
<dbReference type="PROSITE" id="PS00138">
    <property type="entry name" value="SUBTILASE_SER"/>
    <property type="match status" value="1"/>
</dbReference>
<dbReference type="InterPro" id="IPR050131">
    <property type="entry name" value="Peptidase_S8_subtilisin-like"/>
</dbReference>
<dbReference type="PROSITE" id="PS51892">
    <property type="entry name" value="SUBTILASE"/>
    <property type="match status" value="1"/>
</dbReference>
<dbReference type="PANTHER" id="PTHR43806:SF11">
    <property type="entry name" value="CEREVISIN-RELATED"/>
    <property type="match status" value="1"/>
</dbReference>
<evidence type="ECO:0000256" key="6">
    <source>
        <dbReference type="RuleBase" id="RU003355"/>
    </source>
</evidence>
<dbReference type="STRING" id="35743.SAMN04487937_2657"/>
<gene>
    <name evidence="8" type="ORF">SAMN04487937_2657</name>
</gene>
<evidence type="ECO:0000256" key="2">
    <source>
        <dbReference type="ARBA" id="ARBA00022670"/>
    </source>
</evidence>
<reference evidence="9" key="1">
    <citation type="submission" date="2016-10" db="EMBL/GenBank/DDBJ databases">
        <authorList>
            <person name="Varghese N."/>
            <person name="Submissions S."/>
        </authorList>
    </citation>
    <scope>NUCLEOTIDE SEQUENCE [LARGE SCALE GENOMIC DNA]</scope>
    <source>
        <strain evidence="9">RD 26</strain>
    </source>
</reference>
<feature type="active site" description="Charge relay system" evidence="5">
    <location>
        <position position="185"/>
    </location>
</feature>
<dbReference type="PROSITE" id="PS00137">
    <property type="entry name" value="SUBTILASE_HIS"/>
    <property type="match status" value="1"/>
</dbReference>